<feature type="coiled-coil region" evidence="1">
    <location>
        <begin position="172"/>
        <end position="275"/>
    </location>
</feature>
<evidence type="ECO:0000256" key="1">
    <source>
        <dbReference type="SAM" id="Coils"/>
    </source>
</evidence>
<proteinExistence type="predicted"/>
<dbReference type="InterPro" id="IPR035969">
    <property type="entry name" value="Rab-GAP_TBC_sf"/>
</dbReference>
<reference evidence="3 4" key="1">
    <citation type="journal article" date="2018" name="G3 (Bethesda)">
        <title>Phylogenetic and Phylogenomic Definition of Rhizopus Species.</title>
        <authorList>
            <person name="Gryganskyi A.P."/>
            <person name="Golan J."/>
            <person name="Dolatabadi S."/>
            <person name="Mondo S."/>
            <person name="Robb S."/>
            <person name="Idnurm A."/>
            <person name="Muszewska A."/>
            <person name="Steczkiewicz K."/>
            <person name="Masonjones S."/>
            <person name="Liao H.L."/>
            <person name="Gajdeczka M.T."/>
            <person name="Anike F."/>
            <person name="Vuek A."/>
            <person name="Anishchenko I.M."/>
            <person name="Voigt K."/>
            <person name="de Hoog G.S."/>
            <person name="Smith M.E."/>
            <person name="Heitman J."/>
            <person name="Vilgalys R."/>
            <person name="Stajich J.E."/>
        </authorList>
    </citation>
    <scope>NUCLEOTIDE SEQUENCE [LARGE SCALE GENOMIC DNA]</scope>
    <source>
        <strain evidence="3 4">LSU 92-RS-03</strain>
    </source>
</reference>
<comment type="caution">
    <text evidence="3">The sequence shown here is derived from an EMBL/GenBank/DDBJ whole genome shotgun (WGS) entry which is preliminary data.</text>
</comment>
<dbReference type="PROSITE" id="PS50086">
    <property type="entry name" value="TBC_RABGAP"/>
    <property type="match status" value="1"/>
</dbReference>
<dbReference type="Pfam" id="PF23436">
    <property type="entry name" value="RabGap-TBC_2"/>
    <property type="match status" value="1"/>
</dbReference>
<dbReference type="STRING" id="4846.A0A367J4U5"/>
<dbReference type="FunFam" id="1.10.472.80:FF:000027">
    <property type="entry name" value="GTPase activating protein (Evi5)"/>
    <property type="match status" value="1"/>
</dbReference>
<feature type="domain" description="Rab-GAP TBC" evidence="2">
    <location>
        <begin position="1"/>
        <end position="91"/>
    </location>
</feature>
<dbReference type="Proteomes" id="UP000253551">
    <property type="component" value="Unassembled WGS sequence"/>
</dbReference>
<dbReference type="InterPro" id="IPR050302">
    <property type="entry name" value="Rab_GAP_TBC_domain"/>
</dbReference>
<sequence>MPEEAAFGVLIKLMSKYELREQYTPKMEKLHKRMFQFEQLLSIHLPQVHRHLDAQGVLPSMYASQWFMTLFVYRCPLNLVFAIFDVILVEGADMMLNFGLALIKKNQQAIVCLDFESLLEFFNGHVFDVYKENASDLVQDAYSFHIPSKLLCKFTKQYAIEAEHQERVQCIEDDVKRKNMELSEKLKRLRQAYKTLDTEYQEVAQELVQAKMSMATLDEQNQSLKHELSVTRSHIQKTEEDNEYKGQLNRLSDSNIQLANENSTLQDRLTKLEAIFVEFKLKQAKSLE</sequence>
<dbReference type="PANTHER" id="PTHR47219:SF9">
    <property type="entry name" value="GTPASE ACTIVATING PROTEIN AND CENTROSOME-ASSOCIATED, ISOFORM B"/>
    <property type="match status" value="1"/>
</dbReference>
<dbReference type="PANTHER" id="PTHR47219">
    <property type="entry name" value="RAB GTPASE-ACTIVATING PROTEIN 1-LIKE"/>
    <property type="match status" value="1"/>
</dbReference>
<name>A0A367J4U5_RHIST</name>
<gene>
    <name evidence="3" type="primary">GYP5_5</name>
    <name evidence="3" type="ORF">CU098_007809</name>
</gene>
<evidence type="ECO:0000313" key="4">
    <source>
        <dbReference type="Proteomes" id="UP000253551"/>
    </source>
</evidence>
<dbReference type="AlphaFoldDB" id="A0A367J4U5"/>
<protein>
    <submittedName>
        <fullName evidence="3">GTPase-activating protein</fullName>
    </submittedName>
</protein>
<dbReference type="OrthoDB" id="295078at2759"/>
<dbReference type="InterPro" id="IPR000195">
    <property type="entry name" value="Rab-GAP-TBC_dom"/>
</dbReference>
<dbReference type="Gene3D" id="1.10.472.80">
    <property type="entry name" value="Ypt/Rab-GAP domain of gyp1p, domain 3"/>
    <property type="match status" value="1"/>
</dbReference>
<organism evidence="3 4">
    <name type="scientific">Rhizopus stolonifer</name>
    <name type="common">Rhizopus nigricans</name>
    <dbReference type="NCBI Taxonomy" id="4846"/>
    <lineage>
        <taxon>Eukaryota</taxon>
        <taxon>Fungi</taxon>
        <taxon>Fungi incertae sedis</taxon>
        <taxon>Mucoromycota</taxon>
        <taxon>Mucoromycotina</taxon>
        <taxon>Mucoromycetes</taxon>
        <taxon>Mucorales</taxon>
        <taxon>Mucorineae</taxon>
        <taxon>Rhizopodaceae</taxon>
        <taxon>Rhizopus</taxon>
    </lineage>
</organism>
<dbReference type="GO" id="GO:0031267">
    <property type="term" value="F:small GTPase binding"/>
    <property type="evidence" value="ECO:0007669"/>
    <property type="project" value="TreeGrafter"/>
</dbReference>
<keyword evidence="4" id="KW-1185">Reference proteome</keyword>
<dbReference type="GO" id="GO:0005096">
    <property type="term" value="F:GTPase activator activity"/>
    <property type="evidence" value="ECO:0007669"/>
    <property type="project" value="TreeGrafter"/>
</dbReference>
<evidence type="ECO:0000259" key="2">
    <source>
        <dbReference type="PROSITE" id="PS50086"/>
    </source>
</evidence>
<evidence type="ECO:0000313" key="3">
    <source>
        <dbReference type="EMBL" id="RCH84958.1"/>
    </source>
</evidence>
<keyword evidence="1" id="KW-0175">Coiled coil</keyword>
<dbReference type="EMBL" id="PJQM01004299">
    <property type="protein sequence ID" value="RCH84958.1"/>
    <property type="molecule type" value="Genomic_DNA"/>
</dbReference>
<accession>A0A367J4U5</accession>
<dbReference type="SUPFAM" id="SSF47923">
    <property type="entry name" value="Ypt/Rab-GAP domain of gyp1p"/>
    <property type="match status" value="1"/>
</dbReference>